<gene>
    <name evidence="3" type="ORF">RN606_07855</name>
</gene>
<evidence type="ECO:0000313" key="3">
    <source>
        <dbReference type="EMBL" id="WNM23281.1"/>
    </source>
</evidence>
<dbReference type="Proteomes" id="UP001304125">
    <property type="component" value="Chromosome"/>
</dbReference>
<feature type="region of interest" description="Disordered" evidence="1">
    <location>
        <begin position="49"/>
        <end position="118"/>
    </location>
</feature>
<evidence type="ECO:0000313" key="4">
    <source>
        <dbReference type="Proteomes" id="UP001304125"/>
    </source>
</evidence>
<reference evidence="3 4" key="1">
    <citation type="submission" date="2023-09" db="EMBL/GenBank/DDBJ databases">
        <title>Demequina sp. a novel bacteria isolated from Capsicum annuum.</title>
        <authorList>
            <person name="Humaira Z."/>
            <person name="Lee J."/>
            <person name="Cho D."/>
        </authorList>
    </citation>
    <scope>NUCLEOTIDE SEQUENCE [LARGE SCALE GENOMIC DNA]</scope>
    <source>
        <strain evidence="3 4">OYTSA14</strain>
    </source>
</reference>
<keyword evidence="2" id="KW-1133">Transmembrane helix</keyword>
<feature type="compositionally biased region" description="Basic and acidic residues" evidence="1">
    <location>
        <begin position="102"/>
        <end position="118"/>
    </location>
</feature>
<keyword evidence="2" id="KW-0812">Transmembrane</keyword>
<evidence type="ECO:0000256" key="2">
    <source>
        <dbReference type="SAM" id="Phobius"/>
    </source>
</evidence>
<protein>
    <submittedName>
        <fullName evidence="3">Uncharacterized protein</fullName>
    </submittedName>
</protein>
<dbReference type="RefSeq" id="WP_313496072.1">
    <property type="nucleotide sequence ID" value="NZ_CP134879.1"/>
</dbReference>
<dbReference type="AlphaFoldDB" id="A0AA96J993"/>
<keyword evidence="2" id="KW-0472">Membrane</keyword>
<sequence>MILAAAADQGSPIAAQAFFYIAIAIAVIYFGYQFYKGAKENGGASNYGWLSGAKKKAGDPEGADGAAAGERADEAPGGLEPGDDASGEVARGGEAPGGLEPDESKPDGAEPDGGDTRR</sequence>
<feature type="transmembrane region" description="Helical" evidence="2">
    <location>
        <begin position="13"/>
        <end position="32"/>
    </location>
</feature>
<evidence type="ECO:0000256" key="1">
    <source>
        <dbReference type="SAM" id="MobiDB-lite"/>
    </source>
</evidence>
<keyword evidence="4" id="KW-1185">Reference proteome</keyword>
<organism evidence="3 4">
    <name type="scientific">Demequina capsici</name>
    <dbReference type="NCBI Taxonomy" id="3075620"/>
    <lineage>
        <taxon>Bacteria</taxon>
        <taxon>Bacillati</taxon>
        <taxon>Actinomycetota</taxon>
        <taxon>Actinomycetes</taxon>
        <taxon>Micrococcales</taxon>
        <taxon>Demequinaceae</taxon>
        <taxon>Demequina</taxon>
    </lineage>
</organism>
<proteinExistence type="predicted"/>
<name>A0AA96J993_9MICO</name>
<accession>A0AA96J993</accession>
<dbReference type="EMBL" id="CP134879">
    <property type="protein sequence ID" value="WNM23281.1"/>
    <property type="molecule type" value="Genomic_DNA"/>
</dbReference>